<feature type="region of interest" description="Disordered" evidence="1">
    <location>
        <begin position="239"/>
        <end position="288"/>
    </location>
</feature>
<dbReference type="EMBL" id="JABBWK010000254">
    <property type="protein sequence ID" value="KAG1886430.1"/>
    <property type="molecule type" value="Genomic_DNA"/>
</dbReference>
<dbReference type="RefSeq" id="XP_041216642.1">
    <property type="nucleotide sequence ID" value="XM_041378034.1"/>
</dbReference>
<feature type="region of interest" description="Disordered" evidence="1">
    <location>
        <begin position="511"/>
        <end position="533"/>
    </location>
</feature>
<protein>
    <submittedName>
        <fullName evidence="2">Uncharacterized protein</fullName>
    </submittedName>
</protein>
<dbReference type="Proteomes" id="UP001195769">
    <property type="component" value="Unassembled WGS sequence"/>
</dbReference>
<sequence>MKLKEGDSATALALSDEIARRLAKDLKLYGGSATLFSPQLLSCTAVVWQYTKGGMFTSSPDWTTIGNNDPRIKDHPRFQKTIHYRAPTGSEKTEHELASLAQTDVQQAVLSFPSLDSPEGSPRADIQTPVKLLPSTEKPQHAISLETVGAVAPHSPPLTLTKASEPITALPMSTAPARTPEKTLILVPTSTAPARTPETTVLTPLPTFTKALEPLTPLPISIVPAKSPEQTVVTWDPKTREKTHRQHRNDKKRQVEDDVTDETDIIHRPAPRPLSRQPKRKKKFMSDEEEETWPHGTIYVAWKHHTQQHVSSSMASAVATGSNTMSSDVVGDKGFWDVDTRPAGWGRNSTIATAAEYSIRHHPRKCDKCVKLDVPCIVLPDKKYGFTRLACANCDEMKITCAIDGVGVRERLQAKAKSTDTAVHPPAKHSKTRAHKLQAAKSQAKHVPSKKAQPTTRFSHAEKKVVHHLLDNTTTERPMDLVKTHPDPPAKPNVPLLEPALAPATANSSTCIRETQVSSSAPGNPPEPEPSARDILHSIHDLGKCFDLLAMNEWVDAINERLDSVEEQLDIRLTVLEKRLSTSAEQWKATLSTVGNLSMGVRKHINNVAVHRPREHVGGRIASQQDNVSLLPWTFRNAGSGNEDIAISQIGRPAHGLTERGNIRRVHYSGRSTSTAQILGASLLLLSSPLSSQFSSAPPGMLGE</sequence>
<name>A0AAD4DNM3_9AGAM</name>
<comment type="caution">
    <text evidence="2">The sequence shown here is derived from an EMBL/GenBank/DDBJ whole genome shotgun (WGS) entry which is preliminary data.</text>
</comment>
<gene>
    <name evidence="2" type="ORF">F5891DRAFT_988852</name>
</gene>
<feature type="compositionally biased region" description="Polar residues" evidence="1">
    <location>
        <begin position="511"/>
        <end position="522"/>
    </location>
</feature>
<proteinExistence type="predicted"/>
<organism evidence="2 3">
    <name type="scientific">Suillus fuscotomentosus</name>
    <dbReference type="NCBI Taxonomy" id="1912939"/>
    <lineage>
        <taxon>Eukaryota</taxon>
        <taxon>Fungi</taxon>
        <taxon>Dikarya</taxon>
        <taxon>Basidiomycota</taxon>
        <taxon>Agaricomycotina</taxon>
        <taxon>Agaricomycetes</taxon>
        <taxon>Agaricomycetidae</taxon>
        <taxon>Boletales</taxon>
        <taxon>Suillineae</taxon>
        <taxon>Suillaceae</taxon>
        <taxon>Suillus</taxon>
    </lineage>
</organism>
<accession>A0AAD4DNM3</accession>
<reference evidence="2" key="1">
    <citation type="journal article" date="2020" name="New Phytol.">
        <title>Comparative genomics reveals dynamic genome evolution in host specialist ectomycorrhizal fungi.</title>
        <authorList>
            <person name="Lofgren L.A."/>
            <person name="Nguyen N.H."/>
            <person name="Vilgalys R."/>
            <person name="Ruytinx J."/>
            <person name="Liao H.L."/>
            <person name="Branco S."/>
            <person name="Kuo A."/>
            <person name="LaButti K."/>
            <person name="Lipzen A."/>
            <person name="Andreopoulos W."/>
            <person name="Pangilinan J."/>
            <person name="Riley R."/>
            <person name="Hundley H."/>
            <person name="Na H."/>
            <person name="Barry K."/>
            <person name="Grigoriev I.V."/>
            <person name="Stajich J.E."/>
            <person name="Kennedy P.G."/>
        </authorList>
    </citation>
    <scope>NUCLEOTIDE SEQUENCE</scope>
    <source>
        <strain evidence="2">FC203</strain>
    </source>
</reference>
<dbReference type="AlphaFoldDB" id="A0AAD4DNM3"/>
<evidence type="ECO:0000313" key="2">
    <source>
        <dbReference type="EMBL" id="KAG1886430.1"/>
    </source>
</evidence>
<feature type="compositionally biased region" description="Basic residues" evidence="1">
    <location>
        <begin position="241"/>
        <end position="251"/>
    </location>
</feature>
<evidence type="ECO:0000256" key="1">
    <source>
        <dbReference type="SAM" id="MobiDB-lite"/>
    </source>
</evidence>
<evidence type="ECO:0000313" key="3">
    <source>
        <dbReference type="Proteomes" id="UP001195769"/>
    </source>
</evidence>
<dbReference type="GeneID" id="64672332"/>
<keyword evidence="3" id="KW-1185">Reference proteome</keyword>